<dbReference type="InterPro" id="IPR036291">
    <property type="entry name" value="NAD(P)-bd_dom_sf"/>
</dbReference>
<dbReference type="EMBL" id="GL996500">
    <property type="protein sequence ID" value="EGW34178.1"/>
    <property type="molecule type" value="Genomic_DNA"/>
</dbReference>
<dbReference type="InterPro" id="IPR001509">
    <property type="entry name" value="Epimerase_deHydtase"/>
</dbReference>
<proteinExistence type="inferred from homology"/>
<dbReference type="RefSeq" id="XP_007373762.1">
    <property type="nucleotide sequence ID" value="XM_007373700.1"/>
</dbReference>
<evidence type="ECO:0000256" key="1">
    <source>
        <dbReference type="ARBA" id="ARBA00023002"/>
    </source>
</evidence>
<dbReference type="PANTHER" id="PTHR10366:SF564">
    <property type="entry name" value="STEROL-4-ALPHA-CARBOXYLATE 3-DEHYDROGENASE, DECARBOXYLATING"/>
    <property type="match status" value="1"/>
</dbReference>
<dbReference type="InterPro" id="IPR050425">
    <property type="entry name" value="NAD(P)_dehydrat-like"/>
</dbReference>
<dbReference type="OrthoDB" id="2735536at2759"/>
<dbReference type="PANTHER" id="PTHR10366">
    <property type="entry name" value="NAD DEPENDENT EPIMERASE/DEHYDRATASE"/>
    <property type="match status" value="1"/>
</dbReference>
<sequence>MTSTTVFVSGANGYIAQHIIKQLLGKNYNVIGSVRSQSKGEDLASLVNHSNFSYVVIPSIGDKDAFYDVLQSHPEITIFLHTASPVTFEIDDVERDLLRPAIDGTINALAAIKKHAPQIERVVITSSGGAVFGFNNYFNRGTIHTEESWNPISYEESKSGDAVNGYFGSKKYAELAALEFVETEKPNFDVSFVTPVYNFGPQAYEVKDKSKLNFSAEVVNTVLKFKKEDSIPEFGNIFADVRDVAHAHIVAFESKESKGKRLLVASDNFTFDSIAHIINKHFPNVQIPQGDLSKNEAIYEQMVQKYDNSRTNEILGFDLISLEQSIIDTVGQLLA</sequence>
<dbReference type="OMA" id="KRFFITE"/>
<protein>
    <recommendedName>
        <fullName evidence="3">NAD-dependent epimerase/dehydratase domain-containing protein</fullName>
    </recommendedName>
</protein>
<evidence type="ECO:0000259" key="3">
    <source>
        <dbReference type="Pfam" id="PF01370"/>
    </source>
</evidence>
<dbReference type="FunFam" id="3.40.50.720:FF:000191">
    <property type="entry name" value="Methylglyoxal reductase (NADPH-dependent)"/>
    <property type="match status" value="1"/>
</dbReference>
<comment type="similarity">
    <text evidence="2">Belongs to the NAD(P)-dependent epimerase/dehydratase family. Dihydroflavonol-4-reductase subfamily.</text>
</comment>
<evidence type="ECO:0000313" key="5">
    <source>
        <dbReference type="Proteomes" id="UP000000709"/>
    </source>
</evidence>
<dbReference type="STRING" id="619300.G3AHL4"/>
<name>G3AHL4_SPAPN</name>
<keyword evidence="1" id="KW-0560">Oxidoreductase</keyword>
<dbReference type="Gene3D" id="3.40.50.720">
    <property type="entry name" value="NAD(P)-binding Rossmann-like Domain"/>
    <property type="match status" value="1"/>
</dbReference>
<dbReference type="AlphaFoldDB" id="G3AHL4"/>
<dbReference type="HOGENOM" id="CLU_007383_9_2_1"/>
<feature type="domain" description="NAD-dependent epimerase/dehydratase" evidence="3">
    <location>
        <begin position="6"/>
        <end position="258"/>
    </location>
</feature>
<dbReference type="Proteomes" id="UP000000709">
    <property type="component" value="Unassembled WGS sequence"/>
</dbReference>
<organism evidence="5">
    <name type="scientific">Spathaspora passalidarum (strain NRRL Y-27907 / 11-Y1)</name>
    <dbReference type="NCBI Taxonomy" id="619300"/>
    <lineage>
        <taxon>Eukaryota</taxon>
        <taxon>Fungi</taxon>
        <taxon>Dikarya</taxon>
        <taxon>Ascomycota</taxon>
        <taxon>Saccharomycotina</taxon>
        <taxon>Pichiomycetes</taxon>
        <taxon>Debaryomycetaceae</taxon>
        <taxon>Spathaspora</taxon>
    </lineage>
</organism>
<dbReference type="eggNOG" id="KOG1502">
    <property type="taxonomic scope" value="Eukaryota"/>
</dbReference>
<accession>G3AHL4</accession>
<evidence type="ECO:0000256" key="2">
    <source>
        <dbReference type="ARBA" id="ARBA00023445"/>
    </source>
</evidence>
<dbReference type="GeneID" id="18870796"/>
<dbReference type="KEGG" id="spaa:SPAPADRAFT_148690"/>
<dbReference type="InParanoid" id="G3AHL4"/>
<reference evidence="4 5" key="1">
    <citation type="journal article" date="2011" name="Proc. Natl. Acad. Sci. U.S.A.">
        <title>Comparative genomics of xylose-fermenting fungi for enhanced biofuel production.</title>
        <authorList>
            <person name="Wohlbach D.J."/>
            <person name="Kuo A."/>
            <person name="Sato T.K."/>
            <person name="Potts K.M."/>
            <person name="Salamov A.A."/>
            <person name="LaButti K.M."/>
            <person name="Sun H."/>
            <person name="Clum A."/>
            <person name="Pangilinan J.L."/>
            <person name="Lindquist E.A."/>
            <person name="Lucas S."/>
            <person name="Lapidus A."/>
            <person name="Jin M."/>
            <person name="Gunawan C."/>
            <person name="Balan V."/>
            <person name="Dale B.E."/>
            <person name="Jeffries T.W."/>
            <person name="Zinkel R."/>
            <person name="Barry K.W."/>
            <person name="Grigoriev I.V."/>
            <person name="Gasch A.P."/>
        </authorList>
    </citation>
    <scope>NUCLEOTIDE SEQUENCE [LARGE SCALE GENOMIC DNA]</scope>
    <source>
        <strain evidence="5">NRRL Y-27907 / 11-Y1</strain>
    </source>
</reference>
<evidence type="ECO:0000313" key="4">
    <source>
        <dbReference type="EMBL" id="EGW34178.1"/>
    </source>
</evidence>
<dbReference type="SUPFAM" id="SSF51735">
    <property type="entry name" value="NAD(P)-binding Rossmann-fold domains"/>
    <property type="match status" value="1"/>
</dbReference>
<gene>
    <name evidence="4" type="ORF">SPAPADRAFT_148690</name>
</gene>
<keyword evidence="5" id="KW-1185">Reference proteome</keyword>
<dbReference type="Pfam" id="PF01370">
    <property type="entry name" value="Epimerase"/>
    <property type="match status" value="1"/>
</dbReference>
<dbReference type="GO" id="GO:0016616">
    <property type="term" value="F:oxidoreductase activity, acting on the CH-OH group of donors, NAD or NADP as acceptor"/>
    <property type="evidence" value="ECO:0007669"/>
    <property type="project" value="TreeGrafter"/>
</dbReference>